<dbReference type="Pfam" id="PF02630">
    <property type="entry name" value="SCO1-SenC"/>
    <property type="match status" value="1"/>
</dbReference>
<evidence type="ECO:0000256" key="2">
    <source>
        <dbReference type="ARBA" id="ARBA00023008"/>
    </source>
</evidence>
<evidence type="ECO:0000259" key="4">
    <source>
        <dbReference type="PROSITE" id="PS51352"/>
    </source>
</evidence>
<dbReference type="PROSITE" id="PS51257">
    <property type="entry name" value="PROKAR_LIPOPROTEIN"/>
    <property type="match status" value="1"/>
</dbReference>
<dbReference type="SUPFAM" id="SSF52833">
    <property type="entry name" value="Thioredoxin-like"/>
    <property type="match status" value="1"/>
</dbReference>
<dbReference type="InterPro" id="IPR036249">
    <property type="entry name" value="Thioredoxin-like_sf"/>
</dbReference>
<feature type="domain" description="Thioredoxin" evidence="4">
    <location>
        <begin position="25"/>
        <end position="190"/>
    </location>
</feature>
<keyword evidence="6" id="KW-1185">Reference proteome</keyword>
<protein>
    <submittedName>
        <fullName evidence="5">SCO family protein</fullName>
    </submittedName>
</protein>
<keyword evidence="3" id="KW-0732">Signal</keyword>
<sequence length="190" mass="21611">MMKISRRLLLLLFCSILLVACGQTKPTGRLVESFSFTDQDGNSFGSDQLNGQVWIADFIFTKCETVCPPMTFEMAELQKQFANEGLDVEFVSFTVDPSIDSSDVLKEYIGQYTDDESNWHLLTGYSQDVIKNLALEQFQTIVQKPVNSNQVIHGTNFYVIDQNGYVINEFNYVEDSFSEQIQQEVKGLLK</sequence>
<reference evidence="5 6" key="1">
    <citation type="submission" date="2023-06" db="EMBL/GenBank/DDBJ databases">
        <title>Sporosarcina sp. nov., isolated from Korean tranditional fermented seafood 'Jeotgal'.</title>
        <authorList>
            <person name="Yang A.I."/>
            <person name="Shin N.-R."/>
        </authorList>
    </citation>
    <scope>NUCLEOTIDE SEQUENCE [LARGE SCALE GENOMIC DNA]</scope>
    <source>
        <strain evidence="5 6">T2O-4</strain>
    </source>
</reference>
<name>A0ABZ0L7F3_9BACL</name>
<feature type="chain" id="PRO_5045937998" evidence="3">
    <location>
        <begin position="21"/>
        <end position="190"/>
    </location>
</feature>
<evidence type="ECO:0000256" key="1">
    <source>
        <dbReference type="ARBA" id="ARBA00010996"/>
    </source>
</evidence>
<dbReference type="InterPro" id="IPR003782">
    <property type="entry name" value="SCO1/SenC"/>
</dbReference>
<evidence type="ECO:0000256" key="3">
    <source>
        <dbReference type="SAM" id="SignalP"/>
    </source>
</evidence>
<dbReference type="PROSITE" id="PS51352">
    <property type="entry name" value="THIOREDOXIN_2"/>
    <property type="match status" value="1"/>
</dbReference>
<dbReference type="PANTHER" id="PTHR12151:SF25">
    <property type="entry name" value="LINALOOL DEHYDRATASE_ISOMERASE DOMAIN-CONTAINING PROTEIN"/>
    <property type="match status" value="1"/>
</dbReference>
<comment type="similarity">
    <text evidence="1">Belongs to the SCO1/2 family.</text>
</comment>
<accession>A0ABZ0L7F3</accession>
<organism evidence="5 6">
    <name type="scientific">Sporosarcina oncorhynchi</name>
    <dbReference type="NCBI Taxonomy" id="3056444"/>
    <lineage>
        <taxon>Bacteria</taxon>
        <taxon>Bacillati</taxon>
        <taxon>Bacillota</taxon>
        <taxon>Bacilli</taxon>
        <taxon>Bacillales</taxon>
        <taxon>Caryophanaceae</taxon>
        <taxon>Sporosarcina</taxon>
    </lineage>
</organism>
<dbReference type="PANTHER" id="PTHR12151">
    <property type="entry name" value="ELECTRON TRANSPORT PROTIN SCO1/SENC FAMILY MEMBER"/>
    <property type="match status" value="1"/>
</dbReference>
<feature type="signal peptide" evidence="3">
    <location>
        <begin position="1"/>
        <end position="20"/>
    </location>
</feature>
<keyword evidence="2" id="KW-0186">Copper</keyword>
<dbReference type="Proteomes" id="UP001303902">
    <property type="component" value="Chromosome"/>
</dbReference>
<evidence type="ECO:0000313" key="5">
    <source>
        <dbReference type="EMBL" id="WOV88495.1"/>
    </source>
</evidence>
<gene>
    <name evidence="5" type="ORF">QWT69_05095</name>
</gene>
<dbReference type="InterPro" id="IPR013766">
    <property type="entry name" value="Thioredoxin_domain"/>
</dbReference>
<dbReference type="CDD" id="cd02968">
    <property type="entry name" value="SCO"/>
    <property type="match status" value="1"/>
</dbReference>
<dbReference type="EMBL" id="CP129118">
    <property type="protein sequence ID" value="WOV88495.1"/>
    <property type="molecule type" value="Genomic_DNA"/>
</dbReference>
<evidence type="ECO:0000313" key="6">
    <source>
        <dbReference type="Proteomes" id="UP001303902"/>
    </source>
</evidence>
<proteinExistence type="inferred from homology"/>
<dbReference type="Gene3D" id="3.40.30.10">
    <property type="entry name" value="Glutaredoxin"/>
    <property type="match status" value="1"/>
</dbReference>
<dbReference type="RefSeq" id="WP_317969619.1">
    <property type="nucleotide sequence ID" value="NZ_CP129118.1"/>
</dbReference>